<dbReference type="EMBL" id="NBNE01015880">
    <property type="protein sequence ID" value="OWY93543.1"/>
    <property type="molecule type" value="Genomic_DNA"/>
</dbReference>
<evidence type="ECO:0000313" key="6">
    <source>
        <dbReference type="Proteomes" id="UP000198211"/>
    </source>
</evidence>
<keyword evidence="6" id="KW-1185">Reference proteome</keyword>
<dbReference type="GO" id="GO:0005576">
    <property type="term" value="C:extracellular region"/>
    <property type="evidence" value="ECO:0007669"/>
    <property type="project" value="UniProtKB-SubCell"/>
</dbReference>
<evidence type="ECO:0000256" key="4">
    <source>
        <dbReference type="ARBA" id="ARBA00023026"/>
    </source>
</evidence>
<organism evidence="5 6">
    <name type="scientific">Phytophthora megakarya</name>
    <dbReference type="NCBI Taxonomy" id="4795"/>
    <lineage>
        <taxon>Eukaryota</taxon>
        <taxon>Sar</taxon>
        <taxon>Stramenopiles</taxon>
        <taxon>Oomycota</taxon>
        <taxon>Peronosporomycetes</taxon>
        <taxon>Peronosporales</taxon>
        <taxon>Peronosporaceae</taxon>
        <taxon>Phytophthora</taxon>
    </lineage>
</organism>
<dbReference type="InterPro" id="IPR008701">
    <property type="entry name" value="NPP1"/>
</dbReference>
<keyword evidence="4" id="KW-0843">Virulence</keyword>
<feature type="non-terminal residue" evidence="5">
    <location>
        <position position="1"/>
    </location>
</feature>
<sequence length="149" mass="17132">WANLVVWLDNPAIAKPTILATSVSISQLSRVYMLGTEYLIDKPPKTSDIIDGTTPKLRYDEDERGGWHTVFQFHEEGTYQDLIQWDQLTDAAREALNKLEYGDYTNVPFNDAHFEDNLKSAATYYEYKGRWNGGTIKHSIWENSSPLLE</sequence>
<accession>A0A225UKM3</accession>
<dbReference type="Proteomes" id="UP000198211">
    <property type="component" value="Unassembled WGS sequence"/>
</dbReference>
<evidence type="ECO:0000313" key="5">
    <source>
        <dbReference type="EMBL" id="OWY93543.1"/>
    </source>
</evidence>
<name>A0A225UKM3_9STRA</name>
<dbReference type="STRING" id="4795.A0A225UKM3"/>
<dbReference type="OrthoDB" id="147163at2759"/>
<dbReference type="AlphaFoldDB" id="A0A225UKM3"/>
<gene>
    <name evidence="5" type="ORF">PHMEG_00037028</name>
</gene>
<comment type="caution">
    <text evidence="5">The sequence shown here is derived from an EMBL/GenBank/DDBJ whole genome shotgun (WGS) entry which is preliminary data.</text>
</comment>
<dbReference type="PANTHER" id="PTHR33657:SF8">
    <property type="entry name" value="DOMAIN PROTEIN, PUTATIVE (AFU_ORTHOLOGUE AFUA_5G00600)-RELATED"/>
    <property type="match status" value="1"/>
</dbReference>
<dbReference type="PANTHER" id="PTHR33657">
    <property type="entry name" value="DOMAIN PROTEIN, PUTATIVE (AFU_ORTHOLOGUE AFUA_5G00600)-RELATED"/>
    <property type="match status" value="1"/>
</dbReference>
<protein>
    <submittedName>
        <fullName evidence="5">Necrosis inducing protein NPP1</fullName>
    </submittedName>
</protein>
<evidence type="ECO:0000256" key="2">
    <source>
        <dbReference type="ARBA" id="ARBA00009520"/>
    </source>
</evidence>
<reference evidence="6" key="1">
    <citation type="submission" date="2017-03" db="EMBL/GenBank/DDBJ databases">
        <title>Phytopthora megakarya and P. palmivora, two closely related causual agents of cacao black pod achieved similar genome size and gene model numbers by different mechanisms.</title>
        <authorList>
            <person name="Ali S."/>
            <person name="Shao J."/>
            <person name="Larry D.J."/>
            <person name="Kronmiller B."/>
            <person name="Shen D."/>
            <person name="Strem M.D."/>
            <person name="Melnick R.L."/>
            <person name="Guiltinan M.J."/>
            <person name="Tyler B.M."/>
            <person name="Meinhardt L.W."/>
            <person name="Bailey B.A."/>
        </authorList>
    </citation>
    <scope>NUCLEOTIDE SEQUENCE [LARGE SCALE GENOMIC DNA]</scope>
    <source>
        <strain evidence="6">zdho120</strain>
    </source>
</reference>
<evidence type="ECO:0000256" key="3">
    <source>
        <dbReference type="ARBA" id="ARBA00022525"/>
    </source>
</evidence>
<dbReference type="Pfam" id="PF05630">
    <property type="entry name" value="NPP1"/>
    <property type="match status" value="1"/>
</dbReference>
<evidence type="ECO:0000256" key="1">
    <source>
        <dbReference type="ARBA" id="ARBA00004613"/>
    </source>
</evidence>
<comment type="similarity">
    <text evidence="2">Belongs to the Necrosis inducing protein (NPP1) family.</text>
</comment>
<comment type="subcellular location">
    <subcellularLocation>
        <location evidence="1">Secreted</location>
    </subcellularLocation>
</comment>
<proteinExistence type="inferred from homology"/>
<keyword evidence="3" id="KW-0964">Secreted</keyword>